<accession>A0A9N7UL89</accession>
<keyword evidence="2" id="KW-1185">Reference proteome</keyword>
<name>A0A9N7UL89_PLEPL</name>
<comment type="caution">
    <text evidence="1">The sequence shown here is derived from an EMBL/GenBank/DDBJ whole genome shotgun (WGS) entry which is preliminary data.</text>
</comment>
<reference evidence="1" key="1">
    <citation type="submission" date="2020-03" db="EMBL/GenBank/DDBJ databases">
        <authorList>
            <person name="Weist P."/>
        </authorList>
    </citation>
    <scope>NUCLEOTIDE SEQUENCE</scope>
</reference>
<evidence type="ECO:0000313" key="2">
    <source>
        <dbReference type="Proteomes" id="UP001153269"/>
    </source>
</evidence>
<sequence length="101" mass="11318">MLSQGLLTRSVLQLPEGFAVVLCVYNQLTSGVFPSISHRYQLSTISGCTRYFPHENRSPRIRQLNWRQHSIVLIRCRALAPSPAAEPQPVPFSVIHVLPPA</sequence>
<organism evidence="1 2">
    <name type="scientific">Pleuronectes platessa</name>
    <name type="common">European plaice</name>
    <dbReference type="NCBI Taxonomy" id="8262"/>
    <lineage>
        <taxon>Eukaryota</taxon>
        <taxon>Metazoa</taxon>
        <taxon>Chordata</taxon>
        <taxon>Craniata</taxon>
        <taxon>Vertebrata</taxon>
        <taxon>Euteleostomi</taxon>
        <taxon>Actinopterygii</taxon>
        <taxon>Neopterygii</taxon>
        <taxon>Teleostei</taxon>
        <taxon>Neoteleostei</taxon>
        <taxon>Acanthomorphata</taxon>
        <taxon>Carangaria</taxon>
        <taxon>Pleuronectiformes</taxon>
        <taxon>Pleuronectoidei</taxon>
        <taxon>Pleuronectidae</taxon>
        <taxon>Pleuronectes</taxon>
    </lineage>
</organism>
<dbReference type="Proteomes" id="UP001153269">
    <property type="component" value="Unassembled WGS sequence"/>
</dbReference>
<protein>
    <submittedName>
        <fullName evidence="1">Uncharacterized protein</fullName>
    </submittedName>
</protein>
<dbReference type="EMBL" id="CADEAL010001412">
    <property type="protein sequence ID" value="CAB1432161.1"/>
    <property type="molecule type" value="Genomic_DNA"/>
</dbReference>
<dbReference type="AlphaFoldDB" id="A0A9N7UL89"/>
<proteinExistence type="predicted"/>
<gene>
    <name evidence="1" type="ORF">PLEPLA_LOCUS20218</name>
</gene>
<evidence type="ECO:0000313" key="1">
    <source>
        <dbReference type="EMBL" id="CAB1432161.1"/>
    </source>
</evidence>